<organism evidence="2 3">
    <name type="scientific">Pleurodeles waltl</name>
    <name type="common">Iberian ribbed newt</name>
    <dbReference type="NCBI Taxonomy" id="8319"/>
    <lineage>
        <taxon>Eukaryota</taxon>
        <taxon>Metazoa</taxon>
        <taxon>Chordata</taxon>
        <taxon>Craniata</taxon>
        <taxon>Vertebrata</taxon>
        <taxon>Euteleostomi</taxon>
        <taxon>Amphibia</taxon>
        <taxon>Batrachia</taxon>
        <taxon>Caudata</taxon>
        <taxon>Salamandroidea</taxon>
        <taxon>Salamandridae</taxon>
        <taxon>Pleurodelinae</taxon>
        <taxon>Pleurodeles</taxon>
    </lineage>
</organism>
<evidence type="ECO:0000313" key="2">
    <source>
        <dbReference type="EMBL" id="KAJ1166315.1"/>
    </source>
</evidence>
<keyword evidence="3" id="KW-1185">Reference proteome</keyword>
<evidence type="ECO:0000256" key="1">
    <source>
        <dbReference type="SAM" id="MobiDB-lite"/>
    </source>
</evidence>
<sequence>MAPKSSRNLGEKGEGVRTARMKKPNGQFIPGSRRPASTTGKLSGKFSAGAIKDIKSNIPPPPSPVKIKIQPTITCYLTGGPQENSPKHIVPLLADTQSAPKINQVTTRGEKAYSEGARGIFNEKDSEKEVPEVELLSIEGGKDHPKLLNNKEIYTPLRKNMQSGFVEQESYAIVQVCQGEAATLPVGDMGDPSYMSQSSEAGVEEIGTKKKAPDWSKDGSDTFYSLTEDSDTTTSDHNSSETGASISSESGAYHQLRSPLCDSNNENVRV</sequence>
<dbReference type="Proteomes" id="UP001066276">
    <property type="component" value="Chromosome 4_2"/>
</dbReference>
<feature type="compositionally biased region" description="Polar residues" evidence="1">
    <location>
        <begin position="261"/>
        <end position="270"/>
    </location>
</feature>
<proteinExistence type="predicted"/>
<name>A0AAV7SQA0_PLEWA</name>
<dbReference type="EMBL" id="JANPWB010000008">
    <property type="protein sequence ID" value="KAJ1166315.1"/>
    <property type="molecule type" value="Genomic_DNA"/>
</dbReference>
<feature type="compositionally biased region" description="Basic and acidic residues" evidence="1">
    <location>
        <begin position="206"/>
        <end position="220"/>
    </location>
</feature>
<gene>
    <name evidence="2" type="ORF">NDU88_006720</name>
</gene>
<feature type="region of interest" description="Disordered" evidence="1">
    <location>
        <begin position="185"/>
        <end position="270"/>
    </location>
</feature>
<feature type="region of interest" description="Disordered" evidence="1">
    <location>
        <begin position="1"/>
        <end position="66"/>
    </location>
</feature>
<feature type="region of interest" description="Disordered" evidence="1">
    <location>
        <begin position="100"/>
        <end position="130"/>
    </location>
</feature>
<protein>
    <submittedName>
        <fullName evidence="2">Uncharacterized protein</fullName>
    </submittedName>
</protein>
<comment type="caution">
    <text evidence="2">The sequence shown here is derived from an EMBL/GenBank/DDBJ whole genome shotgun (WGS) entry which is preliminary data.</text>
</comment>
<feature type="compositionally biased region" description="Low complexity" evidence="1">
    <location>
        <begin position="232"/>
        <end position="252"/>
    </location>
</feature>
<accession>A0AAV7SQA0</accession>
<feature type="compositionally biased region" description="Basic and acidic residues" evidence="1">
    <location>
        <begin position="121"/>
        <end position="130"/>
    </location>
</feature>
<dbReference type="AlphaFoldDB" id="A0AAV7SQA0"/>
<reference evidence="2" key="1">
    <citation type="journal article" date="2022" name="bioRxiv">
        <title>Sequencing and chromosome-scale assembly of the giantPleurodeles waltlgenome.</title>
        <authorList>
            <person name="Brown T."/>
            <person name="Elewa A."/>
            <person name="Iarovenko S."/>
            <person name="Subramanian E."/>
            <person name="Araus A.J."/>
            <person name="Petzold A."/>
            <person name="Susuki M."/>
            <person name="Suzuki K.-i.T."/>
            <person name="Hayashi T."/>
            <person name="Toyoda A."/>
            <person name="Oliveira C."/>
            <person name="Osipova E."/>
            <person name="Leigh N.D."/>
            <person name="Simon A."/>
            <person name="Yun M.H."/>
        </authorList>
    </citation>
    <scope>NUCLEOTIDE SEQUENCE</scope>
    <source>
        <strain evidence="2">20211129_DDA</strain>
        <tissue evidence="2">Liver</tissue>
    </source>
</reference>
<evidence type="ECO:0000313" key="3">
    <source>
        <dbReference type="Proteomes" id="UP001066276"/>
    </source>
</evidence>